<organism evidence="12 13">
    <name type="scientific">Roseomonas acroporae</name>
    <dbReference type="NCBI Taxonomy" id="2937791"/>
    <lineage>
        <taxon>Bacteria</taxon>
        <taxon>Pseudomonadati</taxon>
        <taxon>Pseudomonadota</taxon>
        <taxon>Alphaproteobacteria</taxon>
        <taxon>Acetobacterales</taxon>
        <taxon>Roseomonadaceae</taxon>
        <taxon>Roseomonas</taxon>
    </lineage>
</organism>
<dbReference type="InterPro" id="IPR036250">
    <property type="entry name" value="AcylCo_DH-like_C"/>
</dbReference>
<dbReference type="EMBL" id="JALPRX010000062">
    <property type="protein sequence ID" value="MCK8785642.1"/>
    <property type="molecule type" value="Genomic_DNA"/>
</dbReference>
<dbReference type="Gene3D" id="1.20.140.10">
    <property type="entry name" value="Butyryl-CoA Dehydrogenase, subunit A, domain 3"/>
    <property type="match status" value="1"/>
</dbReference>
<dbReference type="InterPro" id="IPR013786">
    <property type="entry name" value="AcylCoA_DH/ox_N"/>
</dbReference>
<evidence type="ECO:0000313" key="13">
    <source>
        <dbReference type="Proteomes" id="UP001139516"/>
    </source>
</evidence>
<comment type="pathway">
    <text evidence="2">Amino-acid degradation; L-valine degradation.</text>
</comment>
<dbReference type="InterPro" id="IPR037069">
    <property type="entry name" value="AcylCoA_DH/ox_N_sf"/>
</dbReference>
<dbReference type="InterPro" id="IPR009100">
    <property type="entry name" value="AcylCoA_DH/oxidase_NM_dom_sf"/>
</dbReference>
<proteinExistence type="inferred from homology"/>
<reference evidence="12" key="1">
    <citation type="submission" date="2022-04" db="EMBL/GenBank/DDBJ databases">
        <title>Roseomonas acroporae sp. nov., isolated from coral Acropora digitifera.</title>
        <authorList>
            <person name="Sun H."/>
        </authorList>
    </citation>
    <scope>NUCLEOTIDE SEQUENCE</scope>
    <source>
        <strain evidence="12">NAR14</strain>
    </source>
</reference>
<keyword evidence="4" id="KW-0101">Branched-chain amino acid catabolism</keyword>
<dbReference type="Pfam" id="PF00441">
    <property type="entry name" value="Acyl-CoA_dh_1"/>
    <property type="match status" value="1"/>
</dbReference>
<keyword evidence="7 8" id="KW-0560">Oxidoreductase</keyword>
<evidence type="ECO:0000256" key="3">
    <source>
        <dbReference type="ARBA" id="ARBA00009347"/>
    </source>
</evidence>
<comment type="caution">
    <text evidence="12">The sequence shown here is derived from an EMBL/GenBank/DDBJ whole genome shotgun (WGS) entry which is preliminary data.</text>
</comment>
<evidence type="ECO:0000256" key="4">
    <source>
        <dbReference type="ARBA" id="ARBA00022456"/>
    </source>
</evidence>
<dbReference type="PROSITE" id="PS00073">
    <property type="entry name" value="ACYL_COA_DH_2"/>
    <property type="match status" value="1"/>
</dbReference>
<dbReference type="PANTHER" id="PTHR43831">
    <property type="entry name" value="ISOBUTYRYL-COA DEHYDROGENASE"/>
    <property type="match status" value="1"/>
</dbReference>
<feature type="domain" description="Acyl-CoA dehydrogenase/oxidase C-terminal" evidence="9">
    <location>
        <begin position="238"/>
        <end position="388"/>
    </location>
</feature>
<dbReference type="Gene3D" id="1.10.540.10">
    <property type="entry name" value="Acyl-CoA dehydrogenase/oxidase, N-terminal domain"/>
    <property type="match status" value="1"/>
</dbReference>
<evidence type="ECO:0000259" key="10">
    <source>
        <dbReference type="Pfam" id="PF02770"/>
    </source>
</evidence>
<evidence type="ECO:0000256" key="5">
    <source>
        <dbReference type="ARBA" id="ARBA00022630"/>
    </source>
</evidence>
<dbReference type="Proteomes" id="UP001139516">
    <property type="component" value="Unassembled WGS sequence"/>
</dbReference>
<dbReference type="PROSITE" id="PS00072">
    <property type="entry name" value="ACYL_COA_DH_1"/>
    <property type="match status" value="1"/>
</dbReference>
<protein>
    <submittedName>
        <fullName evidence="12">Acyl-CoA dehydrogenase family protein</fullName>
    </submittedName>
</protein>
<sequence>MPPDAETAFDLPEATRALRDTALDFARGTLAPKALEWDRERHFPVEEMREAAALGMAAIYVREESGGAGLTRLDAAVIFEALSQGCPVIAAFLSIHNMVAWMIDRYGSEAQRAEWLPDLVTMRRIASYCLTEPGSGSDAAALRTRAARDNEGYVLNGAKQFISGAGTSDLYATMVRTGGDGPAGQGSGGVSCLLVPKDTPGLSFGANERKMGWNAQPTRTVNFADARVPASALLGEEGQGFRIAMSGLDGGRLNIAACSVGGAQAALDIALAYVKERRAFGRAVADFQATQFRLADMATELEAARTLLWRACAKLDARAPDATAFCAMAKRFATDTGSRVADEALQLLGGYGYLAEYGVEKIVRDLRVHRILEGTNEIMRVIISRHLLGGRG</sequence>
<keyword evidence="13" id="KW-1185">Reference proteome</keyword>
<evidence type="ECO:0000256" key="6">
    <source>
        <dbReference type="ARBA" id="ARBA00022827"/>
    </source>
</evidence>
<dbReference type="GO" id="GO:0009083">
    <property type="term" value="P:branched-chain amino acid catabolic process"/>
    <property type="evidence" value="ECO:0007669"/>
    <property type="project" value="UniProtKB-KW"/>
</dbReference>
<dbReference type="Pfam" id="PF02771">
    <property type="entry name" value="Acyl-CoA_dh_N"/>
    <property type="match status" value="1"/>
</dbReference>
<evidence type="ECO:0000259" key="11">
    <source>
        <dbReference type="Pfam" id="PF02771"/>
    </source>
</evidence>
<evidence type="ECO:0000256" key="8">
    <source>
        <dbReference type="RuleBase" id="RU362125"/>
    </source>
</evidence>
<dbReference type="InterPro" id="IPR046373">
    <property type="entry name" value="Acyl-CoA_Oxase/DH_mid-dom_sf"/>
</dbReference>
<feature type="domain" description="Acyl-CoA oxidase/dehydrogenase middle" evidence="10">
    <location>
        <begin position="128"/>
        <end position="225"/>
    </location>
</feature>
<dbReference type="RefSeq" id="WP_248667758.1">
    <property type="nucleotide sequence ID" value="NZ_JALPRX010000062.1"/>
</dbReference>
<evidence type="ECO:0000256" key="2">
    <source>
        <dbReference type="ARBA" id="ARBA00005109"/>
    </source>
</evidence>
<keyword evidence="5 8" id="KW-0285">Flavoprotein</keyword>
<keyword evidence="6 8" id="KW-0274">FAD</keyword>
<dbReference type="InterPro" id="IPR006089">
    <property type="entry name" value="Acyl-CoA_DH_CS"/>
</dbReference>
<dbReference type="Gene3D" id="2.40.110.10">
    <property type="entry name" value="Butyryl-CoA Dehydrogenase, subunit A, domain 2"/>
    <property type="match status" value="1"/>
</dbReference>
<feature type="domain" description="Acyl-CoA dehydrogenase/oxidase N-terminal" evidence="11">
    <location>
        <begin position="13"/>
        <end position="122"/>
    </location>
</feature>
<gene>
    <name evidence="12" type="ORF">M0638_14745</name>
</gene>
<dbReference type="GO" id="GO:0003995">
    <property type="term" value="F:acyl-CoA dehydrogenase activity"/>
    <property type="evidence" value="ECO:0007669"/>
    <property type="project" value="InterPro"/>
</dbReference>
<evidence type="ECO:0000256" key="7">
    <source>
        <dbReference type="ARBA" id="ARBA00023002"/>
    </source>
</evidence>
<dbReference type="AlphaFoldDB" id="A0A9X1YBH6"/>
<evidence type="ECO:0000259" key="9">
    <source>
        <dbReference type="Pfam" id="PF00441"/>
    </source>
</evidence>
<comment type="cofactor">
    <cofactor evidence="1 8">
        <name>FAD</name>
        <dbReference type="ChEBI" id="CHEBI:57692"/>
    </cofactor>
</comment>
<evidence type="ECO:0000313" key="12">
    <source>
        <dbReference type="EMBL" id="MCK8785642.1"/>
    </source>
</evidence>
<dbReference type="InterPro" id="IPR009075">
    <property type="entry name" value="AcylCo_DH/oxidase_C"/>
</dbReference>
<dbReference type="InterPro" id="IPR006091">
    <property type="entry name" value="Acyl-CoA_Oxase/DH_mid-dom"/>
</dbReference>
<dbReference type="PIRSF" id="PIRSF016578">
    <property type="entry name" value="HsaA"/>
    <property type="match status" value="1"/>
</dbReference>
<dbReference type="SUPFAM" id="SSF56645">
    <property type="entry name" value="Acyl-CoA dehydrogenase NM domain-like"/>
    <property type="match status" value="1"/>
</dbReference>
<dbReference type="GO" id="GO:0050660">
    <property type="term" value="F:flavin adenine dinucleotide binding"/>
    <property type="evidence" value="ECO:0007669"/>
    <property type="project" value="InterPro"/>
</dbReference>
<dbReference type="Pfam" id="PF02770">
    <property type="entry name" value="Acyl-CoA_dh_M"/>
    <property type="match status" value="1"/>
</dbReference>
<comment type="similarity">
    <text evidence="3 8">Belongs to the acyl-CoA dehydrogenase family.</text>
</comment>
<dbReference type="InterPro" id="IPR052547">
    <property type="entry name" value="Mito_Isobutyryl-CoADH"/>
</dbReference>
<accession>A0A9X1YBH6</accession>
<name>A0A9X1YBH6_9PROT</name>
<dbReference type="SUPFAM" id="SSF47203">
    <property type="entry name" value="Acyl-CoA dehydrogenase C-terminal domain-like"/>
    <property type="match status" value="1"/>
</dbReference>
<dbReference type="PANTHER" id="PTHR43831:SF1">
    <property type="entry name" value="ISOBUTYRYL-COA DEHYDROGENASE, MITOCHONDRIAL"/>
    <property type="match status" value="1"/>
</dbReference>
<dbReference type="FunFam" id="1.20.140.10:FF:000001">
    <property type="entry name" value="Acyl-CoA dehydrogenase"/>
    <property type="match status" value="1"/>
</dbReference>
<evidence type="ECO:0000256" key="1">
    <source>
        <dbReference type="ARBA" id="ARBA00001974"/>
    </source>
</evidence>
<dbReference type="FunFam" id="2.40.110.10:FF:000001">
    <property type="entry name" value="Acyl-CoA dehydrogenase, mitochondrial"/>
    <property type="match status" value="1"/>
</dbReference>